<name>A0A7S8C3Q1_9HYPH</name>
<keyword evidence="1" id="KW-1133">Transmembrane helix</keyword>
<evidence type="ECO:0000313" key="3">
    <source>
        <dbReference type="EMBL" id="QPC42814.1"/>
    </source>
</evidence>
<organism evidence="3 4">
    <name type="scientific">Kaustia mangrovi</name>
    <dbReference type="NCBI Taxonomy" id="2593653"/>
    <lineage>
        <taxon>Bacteria</taxon>
        <taxon>Pseudomonadati</taxon>
        <taxon>Pseudomonadota</taxon>
        <taxon>Alphaproteobacteria</taxon>
        <taxon>Hyphomicrobiales</taxon>
        <taxon>Parvibaculaceae</taxon>
        <taxon>Kaustia</taxon>
    </lineage>
</organism>
<dbReference type="InterPro" id="IPR003675">
    <property type="entry name" value="Rce1/LyrA-like_dom"/>
</dbReference>
<keyword evidence="3" id="KW-0645">Protease</keyword>
<dbReference type="KEGG" id="kmn:HW532_08965"/>
<keyword evidence="1" id="KW-0472">Membrane</keyword>
<feature type="transmembrane region" description="Helical" evidence="1">
    <location>
        <begin position="76"/>
        <end position="97"/>
    </location>
</feature>
<evidence type="ECO:0000256" key="1">
    <source>
        <dbReference type="SAM" id="Phobius"/>
    </source>
</evidence>
<keyword evidence="1" id="KW-0812">Transmembrane</keyword>
<feature type="transmembrane region" description="Helical" evidence="1">
    <location>
        <begin position="192"/>
        <end position="215"/>
    </location>
</feature>
<dbReference type="EMBL" id="CP058214">
    <property type="protein sequence ID" value="QPC42814.1"/>
    <property type="molecule type" value="Genomic_DNA"/>
</dbReference>
<sequence length="219" mass="23903">MADVGSQAIVGGRRTRLWAEFAGLYVAIPLAMAFALPSDTLWWGLAGLFALAVLLLSLADGFSWRSLIAAPAVPDWPALAGFVVLAAGISIGLVLWLRPYALFGMPLHNRELWLAIMALYPLLSAFPQEIVFRVLFFRRYGALFNGAHVAIAANAAAFSLAHLFYWNWPAVILTALGGAVFAWAYREKGSFLFAWLLHALAGQIVFTSGLGRYFYHGAI</sequence>
<reference evidence="3 4" key="1">
    <citation type="submission" date="2020-06" db="EMBL/GenBank/DDBJ databases">
        <title>Genome sequence of 2 isolates from Red Sea Mangroves.</title>
        <authorList>
            <person name="Sefrji F."/>
            <person name="Michoud G."/>
            <person name="Merlino G."/>
            <person name="Daffonchio D."/>
        </authorList>
    </citation>
    <scope>NUCLEOTIDE SEQUENCE [LARGE SCALE GENOMIC DNA]</scope>
    <source>
        <strain evidence="3 4">R1DC25</strain>
    </source>
</reference>
<feature type="transmembrane region" description="Helical" evidence="1">
    <location>
        <begin position="42"/>
        <end position="64"/>
    </location>
</feature>
<protein>
    <submittedName>
        <fullName evidence="3">CPBP family intramembrane metalloprotease</fullName>
    </submittedName>
</protein>
<keyword evidence="3" id="KW-0482">Metalloprotease</keyword>
<dbReference type="GO" id="GO:0080120">
    <property type="term" value="P:CAAX-box protein maturation"/>
    <property type="evidence" value="ECO:0007669"/>
    <property type="project" value="UniProtKB-ARBA"/>
</dbReference>
<dbReference type="GO" id="GO:0004175">
    <property type="term" value="F:endopeptidase activity"/>
    <property type="evidence" value="ECO:0007669"/>
    <property type="project" value="UniProtKB-ARBA"/>
</dbReference>
<dbReference type="AlphaFoldDB" id="A0A7S8C3Q1"/>
<keyword evidence="4" id="KW-1185">Reference proteome</keyword>
<dbReference type="RefSeq" id="WP_213164049.1">
    <property type="nucleotide sequence ID" value="NZ_CP058214.1"/>
</dbReference>
<feature type="transmembrane region" description="Helical" evidence="1">
    <location>
        <begin position="142"/>
        <end position="160"/>
    </location>
</feature>
<feature type="domain" description="CAAX prenyl protease 2/Lysostaphin resistance protein A-like" evidence="2">
    <location>
        <begin position="113"/>
        <end position="200"/>
    </location>
</feature>
<feature type="transmembrane region" description="Helical" evidence="1">
    <location>
        <begin position="166"/>
        <end position="185"/>
    </location>
</feature>
<dbReference type="GO" id="GO:0008237">
    <property type="term" value="F:metallopeptidase activity"/>
    <property type="evidence" value="ECO:0007669"/>
    <property type="project" value="UniProtKB-KW"/>
</dbReference>
<accession>A0A7S8C3Q1</accession>
<gene>
    <name evidence="3" type="ORF">HW532_08965</name>
</gene>
<dbReference type="GO" id="GO:0006508">
    <property type="term" value="P:proteolysis"/>
    <property type="evidence" value="ECO:0007669"/>
    <property type="project" value="UniProtKB-KW"/>
</dbReference>
<evidence type="ECO:0000313" key="4">
    <source>
        <dbReference type="Proteomes" id="UP000593594"/>
    </source>
</evidence>
<dbReference type="Proteomes" id="UP000593594">
    <property type="component" value="Chromosome"/>
</dbReference>
<feature type="transmembrane region" description="Helical" evidence="1">
    <location>
        <begin position="17"/>
        <end position="36"/>
    </location>
</feature>
<dbReference type="Pfam" id="PF02517">
    <property type="entry name" value="Rce1-like"/>
    <property type="match status" value="1"/>
</dbReference>
<feature type="transmembrane region" description="Helical" evidence="1">
    <location>
        <begin position="112"/>
        <end position="135"/>
    </location>
</feature>
<keyword evidence="3" id="KW-0378">Hydrolase</keyword>
<proteinExistence type="predicted"/>
<evidence type="ECO:0000259" key="2">
    <source>
        <dbReference type="Pfam" id="PF02517"/>
    </source>
</evidence>